<feature type="binding site" evidence="9">
    <location>
        <position position="11"/>
    </location>
    <ligand>
        <name>NADPH</name>
        <dbReference type="ChEBI" id="CHEBI:57783"/>
    </ligand>
</feature>
<dbReference type="InterPro" id="IPR036169">
    <property type="entry name" value="DXPR_C_sf"/>
</dbReference>
<dbReference type="PANTHER" id="PTHR30525:SF0">
    <property type="entry name" value="1-DEOXY-D-XYLULOSE 5-PHOSPHATE REDUCTOISOMERASE, CHLOROPLASTIC"/>
    <property type="match status" value="1"/>
</dbReference>
<keyword evidence="4 9" id="KW-0521">NADP</keyword>
<feature type="binding site" evidence="9">
    <location>
        <position position="154"/>
    </location>
    <ligand>
        <name>Mn(2+)</name>
        <dbReference type="ChEBI" id="CHEBI:29035"/>
    </ligand>
</feature>
<evidence type="ECO:0000256" key="6">
    <source>
        <dbReference type="ARBA" id="ARBA00023211"/>
    </source>
</evidence>
<feature type="binding site" evidence="9">
    <location>
        <position position="223"/>
    </location>
    <ligand>
        <name>1-deoxy-D-xylulose 5-phosphate</name>
        <dbReference type="ChEBI" id="CHEBI:57792"/>
    </ligand>
</feature>
<keyword evidence="9" id="KW-0460">Magnesium</keyword>
<evidence type="ECO:0000259" key="12">
    <source>
        <dbReference type="Pfam" id="PF13288"/>
    </source>
</evidence>
<comment type="caution">
    <text evidence="13">The sequence shown here is derived from an EMBL/GenBank/DDBJ whole genome shotgun (WGS) entry which is preliminary data.</text>
</comment>
<gene>
    <name evidence="9" type="primary">dxr</name>
    <name evidence="13" type="ORF">HWQ67_12790</name>
</gene>
<keyword evidence="5 9" id="KW-0560">Oxidoreductase</keyword>
<dbReference type="InterPro" id="IPR036291">
    <property type="entry name" value="NAD(P)-bd_dom_sf"/>
</dbReference>
<evidence type="ECO:0000313" key="13">
    <source>
        <dbReference type="EMBL" id="MBV6342463.1"/>
    </source>
</evidence>
<dbReference type="GO" id="GO:0030604">
    <property type="term" value="F:1-deoxy-D-xylulose-5-phosphate reductoisomerase activity"/>
    <property type="evidence" value="ECO:0007669"/>
    <property type="project" value="UniProtKB-EC"/>
</dbReference>
<dbReference type="SUPFAM" id="SSF69055">
    <property type="entry name" value="1-deoxy-D-xylulose-5-phosphate reductoisomerase, C-terminal domain"/>
    <property type="match status" value="1"/>
</dbReference>
<comment type="cofactor">
    <cofactor evidence="9">
        <name>Mg(2+)</name>
        <dbReference type="ChEBI" id="CHEBI:18420"/>
    </cofactor>
    <cofactor evidence="9">
        <name>Mn(2+)</name>
        <dbReference type="ChEBI" id="CHEBI:29035"/>
    </cofactor>
</comment>
<reference evidence="13 14" key="1">
    <citation type="journal article" date="2020" name="J Geophys Res Biogeosci">
        <title>Magnetotaxis as an Adaptation to Enable Bacterial Shuttling of Microbial Sulfur and Sulfur Cycling Across Aquatic Oxic#Anoxic Interfaces.</title>
        <authorList>
            <person name="Li J."/>
            <person name="Liu P."/>
            <person name="Wang J."/>
            <person name="Roberts A.P."/>
            <person name="Pan Y."/>
        </authorList>
    </citation>
    <scope>NUCLEOTIDE SEQUENCE [LARGE SCALE GENOMIC DNA]</scope>
    <source>
        <strain evidence="13 14">MYR-1_YQ</strain>
    </source>
</reference>
<dbReference type="Gene3D" id="3.40.50.720">
    <property type="entry name" value="NAD(P)-binding Rossmann-like Domain"/>
    <property type="match status" value="1"/>
</dbReference>
<dbReference type="Gene3D" id="1.10.1740.10">
    <property type="match status" value="1"/>
</dbReference>
<keyword evidence="7 9" id="KW-0414">Isoprene biosynthesis</keyword>
<dbReference type="HAMAP" id="MF_00183">
    <property type="entry name" value="DXP_reductoisom"/>
    <property type="match status" value="1"/>
</dbReference>
<evidence type="ECO:0000259" key="11">
    <source>
        <dbReference type="Pfam" id="PF08436"/>
    </source>
</evidence>
<evidence type="ECO:0000256" key="9">
    <source>
        <dbReference type="HAMAP-Rule" id="MF_00183"/>
    </source>
</evidence>
<organism evidence="13 14">
    <name type="scientific">Candidatus Magnetobacterium casense</name>
    <dbReference type="NCBI Taxonomy" id="1455061"/>
    <lineage>
        <taxon>Bacteria</taxon>
        <taxon>Pseudomonadati</taxon>
        <taxon>Nitrospirota</taxon>
        <taxon>Thermodesulfovibrionia</taxon>
        <taxon>Thermodesulfovibrionales</taxon>
        <taxon>Candidatus Magnetobacteriaceae</taxon>
        <taxon>Candidatus Magnetobacterium</taxon>
    </lineage>
</organism>
<dbReference type="EMBL" id="JABXWD010000261">
    <property type="protein sequence ID" value="MBV6342463.1"/>
    <property type="molecule type" value="Genomic_DNA"/>
</dbReference>
<feature type="binding site" evidence="9">
    <location>
        <position position="178"/>
    </location>
    <ligand>
        <name>1-deoxy-D-xylulose 5-phosphate</name>
        <dbReference type="ChEBI" id="CHEBI:57792"/>
    </ligand>
</feature>
<dbReference type="SUPFAM" id="SSF51735">
    <property type="entry name" value="NAD(P)-binding Rossmann-fold domains"/>
    <property type="match status" value="1"/>
</dbReference>
<evidence type="ECO:0000256" key="7">
    <source>
        <dbReference type="ARBA" id="ARBA00023229"/>
    </source>
</evidence>
<feature type="binding site" evidence="9">
    <location>
        <position position="154"/>
    </location>
    <ligand>
        <name>1-deoxy-D-xylulose 5-phosphate</name>
        <dbReference type="ChEBI" id="CHEBI:57792"/>
    </ligand>
</feature>
<comment type="caution">
    <text evidence="9">Lacks conserved residue(s) required for the propagation of feature annotation.</text>
</comment>
<evidence type="ECO:0000256" key="5">
    <source>
        <dbReference type="ARBA" id="ARBA00023002"/>
    </source>
</evidence>
<dbReference type="SUPFAM" id="SSF55347">
    <property type="entry name" value="Glyceraldehyde-3-phosphate dehydrogenase-like, C-terminal domain"/>
    <property type="match status" value="1"/>
</dbReference>
<feature type="binding site" evidence="9">
    <location>
        <position position="13"/>
    </location>
    <ligand>
        <name>NADPH</name>
        <dbReference type="ChEBI" id="CHEBI:57783"/>
    </ligand>
</feature>
<dbReference type="Pfam" id="PF08436">
    <property type="entry name" value="DXP_redisom_C"/>
    <property type="match status" value="1"/>
</dbReference>
<feature type="binding site" evidence="9">
    <location>
        <position position="214"/>
    </location>
    <ligand>
        <name>1-deoxy-D-xylulose 5-phosphate</name>
        <dbReference type="ChEBI" id="CHEBI:57792"/>
    </ligand>
</feature>
<feature type="binding site" evidence="9">
    <location>
        <position position="223"/>
    </location>
    <ligand>
        <name>Mn(2+)</name>
        <dbReference type="ChEBI" id="CHEBI:29035"/>
    </ligand>
</feature>
<feature type="binding site" evidence="9">
    <location>
        <position position="201"/>
    </location>
    <ligand>
        <name>1-deoxy-D-xylulose 5-phosphate</name>
        <dbReference type="ChEBI" id="CHEBI:57792"/>
    </ligand>
</feature>
<sequence>MKHVSILGSTGSIGKSALSFIGKHRDRFRVVGLTANRSIETLKQQILEFRPEVVAVAQHDAAQTLSRWAARTPDAASVQVLSGEGGCCDVAAYSNAEFVLSAIVGSSGLRPTLAAIRAGKHIGLANKETLVMAGDIVMAEVKRHNVNLFPVDSEHSAIFQCLEGYNVKDVRRLLLTASGGPFFGKTTLELEDVSAEDALKHPSWSMGSKITVDSATLMNKGLEVIEAHHLFGFDHDRIDVLVHPQSIVHSMVEFNDGALLAQLSLPDMRGPIAYALSYPERMPGAINRCRLEEIRSLTFHPPCLETFPCLSYAYSALREGGTMPAAMNAANEEVVALFLAGAIRFNQIPAIINEVMSKHKNVRCDDLEAIFEVDRWARSTVADITREARK</sequence>
<feature type="binding site" evidence="9">
    <location>
        <position position="10"/>
    </location>
    <ligand>
        <name>NADPH</name>
        <dbReference type="ChEBI" id="CHEBI:57783"/>
    </ligand>
</feature>
<feature type="binding site" evidence="9">
    <location>
        <position position="127"/>
    </location>
    <ligand>
        <name>1-deoxy-D-xylulose 5-phosphate</name>
        <dbReference type="ChEBI" id="CHEBI:57792"/>
    </ligand>
</feature>
<name>A0ABS6S0S9_9BACT</name>
<feature type="binding site" evidence="9">
    <location>
        <position position="220"/>
    </location>
    <ligand>
        <name>1-deoxy-D-xylulose 5-phosphate</name>
        <dbReference type="ChEBI" id="CHEBI:57792"/>
    </ligand>
</feature>
<evidence type="ECO:0000313" key="14">
    <source>
        <dbReference type="Proteomes" id="UP001196980"/>
    </source>
</evidence>
<comment type="pathway">
    <text evidence="1 9">Isoprenoid biosynthesis; isopentenyl diphosphate biosynthesis via DXP pathway; isopentenyl diphosphate from 1-deoxy-D-xylulose 5-phosphate: step 1/6.</text>
</comment>
<feature type="binding site" evidence="9">
    <location>
        <position position="128"/>
    </location>
    <ligand>
        <name>NADPH</name>
        <dbReference type="ChEBI" id="CHEBI:57783"/>
    </ligand>
</feature>
<dbReference type="Pfam" id="PF13288">
    <property type="entry name" value="DXPR_C"/>
    <property type="match status" value="1"/>
</dbReference>
<comment type="function">
    <text evidence="9">Catalyzes the NADPH-dependent rearrangement and reduction of 1-deoxy-D-xylulose-5-phosphate (DXP) to 2-C-methyl-D-erythritol 4-phosphate (MEP).</text>
</comment>
<feature type="binding site" evidence="9">
    <location>
        <position position="152"/>
    </location>
    <ligand>
        <name>Mn(2+)</name>
        <dbReference type="ChEBI" id="CHEBI:29035"/>
    </ligand>
</feature>
<keyword evidence="3 9" id="KW-0479">Metal-binding</keyword>
<feature type="binding site" evidence="9">
    <location>
        <position position="207"/>
    </location>
    <ligand>
        <name>NADPH</name>
        <dbReference type="ChEBI" id="CHEBI:57783"/>
    </ligand>
</feature>
<dbReference type="EC" id="1.1.1.267" evidence="9"/>
<dbReference type="Proteomes" id="UP001196980">
    <property type="component" value="Unassembled WGS sequence"/>
</dbReference>
<keyword evidence="6 9" id="KW-0464">Manganese</keyword>
<evidence type="ECO:0000259" key="10">
    <source>
        <dbReference type="Pfam" id="PF02670"/>
    </source>
</evidence>
<evidence type="ECO:0000256" key="8">
    <source>
        <dbReference type="ARBA" id="ARBA00048543"/>
    </source>
</evidence>
<dbReference type="InterPro" id="IPR013512">
    <property type="entry name" value="DXP_reductoisomerase_N"/>
</dbReference>
<feature type="binding site" evidence="9">
    <location>
        <position position="37"/>
    </location>
    <ligand>
        <name>NADPH</name>
        <dbReference type="ChEBI" id="CHEBI:57783"/>
    </ligand>
</feature>
<dbReference type="InterPro" id="IPR003821">
    <property type="entry name" value="DXP_reductoisomerase"/>
</dbReference>
<dbReference type="NCBIfam" id="NF009114">
    <property type="entry name" value="PRK12464.1"/>
    <property type="match status" value="1"/>
</dbReference>
<feature type="binding site" evidence="9">
    <location>
        <position position="12"/>
    </location>
    <ligand>
        <name>NADPH</name>
        <dbReference type="ChEBI" id="CHEBI:57783"/>
    </ligand>
</feature>
<proteinExistence type="inferred from homology"/>
<comment type="catalytic activity">
    <reaction evidence="8">
        <text>2-C-methyl-D-erythritol 4-phosphate + NADP(+) = 1-deoxy-D-xylulose 5-phosphate + NADPH + H(+)</text>
        <dbReference type="Rhea" id="RHEA:13717"/>
        <dbReference type="ChEBI" id="CHEBI:15378"/>
        <dbReference type="ChEBI" id="CHEBI:57783"/>
        <dbReference type="ChEBI" id="CHEBI:57792"/>
        <dbReference type="ChEBI" id="CHEBI:58262"/>
        <dbReference type="ChEBI" id="CHEBI:58349"/>
        <dbReference type="EC" id="1.1.1.267"/>
    </reaction>
    <physiologicalReaction direction="right-to-left" evidence="8">
        <dbReference type="Rhea" id="RHEA:13719"/>
    </physiologicalReaction>
</comment>
<evidence type="ECO:0000256" key="2">
    <source>
        <dbReference type="ARBA" id="ARBA00006825"/>
    </source>
</evidence>
<feature type="domain" description="1-deoxy-D-xylulose 5-phosphate reductoisomerase N-terminal" evidence="10">
    <location>
        <begin position="4"/>
        <end position="134"/>
    </location>
</feature>
<feature type="binding site" evidence="9">
    <location>
        <position position="153"/>
    </location>
    <ligand>
        <name>1-deoxy-D-xylulose 5-phosphate</name>
        <dbReference type="ChEBI" id="CHEBI:57792"/>
    </ligand>
</feature>
<dbReference type="PANTHER" id="PTHR30525">
    <property type="entry name" value="1-DEOXY-D-XYLULOSE 5-PHOSPHATE REDUCTOISOMERASE"/>
    <property type="match status" value="1"/>
</dbReference>
<evidence type="ECO:0000256" key="3">
    <source>
        <dbReference type="ARBA" id="ARBA00022723"/>
    </source>
</evidence>
<feature type="domain" description="1-deoxy-D-xylulose 5-phosphate reductoisomerase C-terminal" evidence="11">
    <location>
        <begin position="148"/>
        <end position="231"/>
    </location>
</feature>
<accession>A0ABS6S0S9</accession>
<comment type="similarity">
    <text evidence="2 9">Belongs to the DXR family.</text>
</comment>
<dbReference type="InterPro" id="IPR013644">
    <property type="entry name" value="DXP_reductoisomerase_C"/>
</dbReference>
<dbReference type="Pfam" id="PF02670">
    <property type="entry name" value="DXP_reductoisom"/>
    <property type="match status" value="1"/>
</dbReference>
<dbReference type="PIRSF" id="PIRSF006205">
    <property type="entry name" value="Dxp_reductismrs"/>
    <property type="match status" value="1"/>
</dbReference>
<keyword evidence="14" id="KW-1185">Reference proteome</keyword>
<feature type="domain" description="DXP reductoisomerase C-terminal" evidence="12">
    <location>
        <begin position="263"/>
        <end position="379"/>
    </location>
</feature>
<evidence type="ECO:0000256" key="4">
    <source>
        <dbReference type="ARBA" id="ARBA00022857"/>
    </source>
</evidence>
<feature type="binding site" evidence="9">
    <location>
        <position position="219"/>
    </location>
    <ligand>
        <name>1-deoxy-D-xylulose 5-phosphate</name>
        <dbReference type="ChEBI" id="CHEBI:57792"/>
    </ligand>
</feature>
<dbReference type="NCBIfam" id="TIGR00243">
    <property type="entry name" value="Dxr"/>
    <property type="match status" value="1"/>
</dbReference>
<dbReference type="InterPro" id="IPR026877">
    <property type="entry name" value="DXPR_C"/>
</dbReference>
<evidence type="ECO:0000256" key="1">
    <source>
        <dbReference type="ARBA" id="ARBA00005094"/>
    </source>
</evidence>
<feature type="binding site" evidence="9">
    <location>
        <position position="126"/>
    </location>
    <ligand>
        <name>NADPH</name>
        <dbReference type="ChEBI" id="CHEBI:57783"/>
    </ligand>
</feature>
<protein>
    <recommendedName>
        <fullName evidence="9">1-deoxy-D-xylulose 5-phosphate reductoisomerase</fullName>
        <shortName evidence="9">DXP reductoisomerase</shortName>
        <ecNumber evidence="9">1.1.1.267</ecNumber>
    </recommendedName>
    <alternativeName>
        <fullName evidence="9">1-deoxyxylulose-5-phosphate reductoisomerase</fullName>
    </alternativeName>
    <alternativeName>
        <fullName evidence="9">2-C-methyl-D-erythritol 4-phosphate synthase</fullName>
    </alternativeName>
</protein>